<evidence type="ECO:0000313" key="1">
    <source>
        <dbReference type="EMBL" id="NRN91761.1"/>
    </source>
</evidence>
<dbReference type="EMBL" id="WCGB01000025">
    <property type="protein sequence ID" value="NRN91761.1"/>
    <property type="molecule type" value="Genomic_DNA"/>
</dbReference>
<reference evidence="1" key="1">
    <citation type="submission" date="2019-09" db="EMBL/GenBank/DDBJ databases">
        <title>Comparative genomic analysis of Lactobacillus helveticus.</title>
        <authorList>
            <person name="Zhang H."/>
            <person name="Chen Y."/>
            <person name="Zhong Z."/>
        </authorList>
    </citation>
    <scope>NUCLEOTIDE SEQUENCE</scope>
    <source>
        <strain evidence="1">IMAU50013</strain>
    </source>
</reference>
<organism evidence="1 2">
    <name type="scientific">Lactobacillus helveticus</name>
    <name type="common">Lactobacillus suntoryeus</name>
    <dbReference type="NCBI Taxonomy" id="1587"/>
    <lineage>
        <taxon>Bacteria</taxon>
        <taxon>Bacillati</taxon>
        <taxon>Bacillota</taxon>
        <taxon>Bacilli</taxon>
        <taxon>Lactobacillales</taxon>
        <taxon>Lactobacillaceae</taxon>
        <taxon>Lactobacillus</taxon>
    </lineage>
</organism>
<dbReference type="AlphaFoldDB" id="A0A9Q5GAJ8"/>
<protein>
    <submittedName>
        <fullName evidence="1">Uncharacterized protein</fullName>
    </submittedName>
</protein>
<sequence length="163" mass="18696">MQNDYFANENQIVSTCFFKKGFSVLINRTDSLAQQEEITLSDLTNRKLLIWDSAFISPIIENLKLQLSKIQTPFSIESCADYFQLITQVRVESYTGIIPSIMFDRCNQDLSYVPLVYSQKIEYCANYLQKNCDNDSIQKSLQVIKKAIAITQAKAIAITQAKW</sequence>
<proteinExistence type="predicted"/>
<name>A0A9Q5GAJ8_LACHE</name>
<gene>
    <name evidence="1" type="ORF">IMAU50013_01305</name>
</gene>
<accession>A0A9Q5GAJ8</accession>
<comment type="caution">
    <text evidence="1">The sequence shown here is derived from an EMBL/GenBank/DDBJ whole genome shotgun (WGS) entry which is preliminary data.</text>
</comment>
<dbReference type="Proteomes" id="UP000601587">
    <property type="component" value="Unassembled WGS sequence"/>
</dbReference>
<evidence type="ECO:0000313" key="2">
    <source>
        <dbReference type="Proteomes" id="UP000601587"/>
    </source>
</evidence>
<dbReference type="RefSeq" id="WP_254260540.1">
    <property type="nucleotide sequence ID" value="NZ_WCFV01000010.1"/>
</dbReference>